<evidence type="ECO:0000259" key="2">
    <source>
        <dbReference type="Pfam" id="PF05157"/>
    </source>
</evidence>
<dbReference type="EMBL" id="ANMO01000135">
    <property type="protein sequence ID" value="EMB16086.1"/>
    <property type="molecule type" value="Genomic_DNA"/>
</dbReference>
<dbReference type="InterPro" id="IPR007831">
    <property type="entry name" value="T2SS_GspE_N"/>
</dbReference>
<evidence type="ECO:0000313" key="3">
    <source>
        <dbReference type="EMBL" id="EMB16086.1"/>
    </source>
</evidence>
<accession>M2A680</accession>
<dbReference type="AlphaFoldDB" id="M2A680"/>
<evidence type="ECO:0000313" key="4">
    <source>
        <dbReference type="Proteomes" id="UP000011529"/>
    </source>
</evidence>
<proteinExistence type="predicted"/>
<protein>
    <recommendedName>
        <fullName evidence="2">Type II secretion system protein GspE N-terminal domain-containing protein</fullName>
    </recommendedName>
</protein>
<dbReference type="SUPFAM" id="SSF160246">
    <property type="entry name" value="EspE N-terminal domain-like"/>
    <property type="match status" value="1"/>
</dbReference>
<dbReference type="RefSeq" id="WP_008657825.1">
    <property type="nucleotide sequence ID" value="NZ_ANMO01000135.1"/>
</dbReference>
<organism evidence="3 4">
    <name type="scientific">Rhodopirellula europaea 6C</name>
    <dbReference type="NCBI Taxonomy" id="1263867"/>
    <lineage>
        <taxon>Bacteria</taxon>
        <taxon>Pseudomonadati</taxon>
        <taxon>Planctomycetota</taxon>
        <taxon>Planctomycetia</taxon>
        <taxon>Pirellulales</taxon>
        <taxon>Pirellulaceae</taxon>
        <taxon>Rhodopirellula</taxon>
    </lineage>
</organism>
<dbReference type="Proteomes" id="UP000011529">
    <property type="component" value="Unassembled WGS sequence"/>
</dbReference>
<dbReference type="Gene3D" id="3.30.300.160">
    <property type="entry name" value="Type II secretion system, protein E, N-terminal domain"/>
    <property type="match status" value="1"/>
</dbReference>
<keyword evidence="4" id="KW-1185">Reference proteome</keyword>
<reference evidence="3" key="1">
    <citation type="submission" date="2012-11" db="EMBL/GenBank/DDBJ databases">
        <title>Permanent draft genomes of Rhodopirellula europaea strain SH398 and 6C.</title>
        <authorList>
            <person name="Richter M."/>
            <person name="Richter-Heitmann T."/>
            <person name="Frank C."/>
            <person name="Harder J."/>
            <person name="Glockner F.O."/>
        </authorList>
    </citation>
    <scope>NUCLEOTIDE SEQUENCE</scope>
    <source>
        <strain evidence="3">6C</strain>
    </source>
</reference>
<feature type="region of interest" description="Disordered" evidence="1">
    <location>
        <begin position="1"/>
        <end position="25"/>
    </location>
</feature>
<dbReference type="Pfam" id="PF05157">
    <property type="entry name" value="MshEN"/>
    <property type="match status" value="1"/>
</dbReference>
<reference evidence="3" key="2">
    <citation type="journal article" date="2013" name="Mar. Genomics">
        <title>Expression of sulfatases in Rhodopirellula baltica and the diversity of sulfatases in the genus Rhodopirellula.</title>
        <authorList>
            <person name="Wegner C.E."/>
            <person name="Richter-Heitmann T."/>
            <person name="Klindworth A."/>
            <person name="Klockow C."/>
            <person name="Richter M."/>
            <person name="Achstetter T."/>
            <person name="Glockner F.O."/>
            <person name="Harder J."/>
        </authorList>
    </citation>
    <scope>NUCLEOTIDE SEQUENCE [LARGE SCALE GENOMIC DNA]</scope>
    <source>
        <strain evidence="3">6C</strain>
    </source>
</reference>
<name>M2A680_9BACT</name>
<dbReference type="InterPro" id="IPR037257">
    <property type="entry name" value="T2SS_E_N_sf"/>
</dbReference>
<gene>
    <name evidence="3" type="ORF">RE6C_03189</name>
</gene>
<evidence type="ECO:0000256" key="1">
    <source>
        <dbReference type="SAM" id="MobiDB-lite"/>
    </source>
</evidence>
<sequence>MDNQLSRPGDGQRSPTDKGGPTTTPMRIKLQRDCIACGATYGSVIPTGVCPTCGHKFDATPTHIALAGQLGPCNLDGLLAAIADYHDIPYLKSLDQPICKSLANRVPESIAREHRLIPVIVGDVARFAVRDPMEENLSELLLEQIGELPEFAVAQRDAIWQRINEHYGVLPSRMLD</sequence>
<dbReference type="PATRIC" id="fig|1263867.3.peg.3405"/>
<comment type="caution">
    <text evidence="3">The sequence shown here is derived from an EMBL/GenBank/DDBJ whole genome shotgun (WGS) entry which is preliminary data.</text>
</comment>
<feature type="domain" description="Type II secretion system protein GspE N-terminal" evidence="2">
    <location>
        <begin position="86"/>
        <end position="169"/>
    </location>
</feature>